<keyword evidence="1" id="KW-1133">Transmembrane helix</keyword>
<protein>
    <recommendedName>
        <fullName evidence="4">PH domain-containing protein</fullName>
    </recommendedName>
</protein>
<dbReference type="Proteomes" id="UP000610124">
    <property type="component" value="Unassembled WGS sequence"/>
</dbReference>
<organism evidence="2 3">
    <name type="scientific">Kitasatospora aureofaciens</name>
    <name type="common">Streptomyces aureofaciens</name>
    <dbReference type="NCBI Taxonomy" id="1894"/>
    <lineage>
        <taxon>Bacteria</taxon>
        <taxon>Bacillati</taxon>
        <taxon>Actinomycetota</taxon>
        <taxon>Actinomycetes</taxon>
        <taxon>Kitasatosporales</taxon>
        <taxon>Streptomycetaceae</taxon>
        <taxon>Kitasatospora</taxon>
    </lineage>
</organism>
<dbReference type="RefSeq" id="WP_360331579.1">
    <property type="nucleotide sequence ID" value="NZ_JBEZYM010000036.1"/>
</dbReference>
<reference evidence="2" key="1">
    <citation type="journal article" date="2014" name="Int. J. Syst. Evol. Microbiol.">
        <title>Complete genome sequence of Corynebacterium casei LMG S-19264T (=DSM 44701T), isolated from a smear-ripened cheese.</title>
        <authorList>
            <consortium name="US DOE Joint Genome Institute (JGI-PGF)"/>
            <person name="Walter F."/>
            <person name="Albersmeier A."/>
            <person name="Kalinowski J."/>
            <person name="Ruckert C."/>
        </authorList>
    </citation>
    <scope>NUCLEOTIDE SEQUENCE</scope>
    <source>
        <strain evidence="2">JCM 4434</strain>
    </source>
</reference>
<accession>A0A8H9HYA0</accession>
<comment type="caution">
    <text evidence="2">The sequence shown here is derived from an EMBL/GenBank/DDBJ whole genome shotgun (WGS) entry which is preliminary data.</text>
</comment>
<evidence type="ECO:0000256" key="1">
    <source>
        <dbReference type="SAM" id="Phobius"/>
    </source>
</evidence>
<evidence type="ECO:0008006" key="4">
    <source>
        <dbReference type="Google" id="ProtNLM"/>
    </source>
</evidence>
<evidence type="ECO:0000313" key="3">
    <source>
        <dbReference type="Proteomes" id="UP000610124"/>
    </source>
</evidence>
<sequence>MTLPQMRPTCQDPLVKHVTYRLQPAQIRRQWIFSALFLAQGAYLLYRGSLVPVDVRTAAAMAFGVLLIVGGLLQVRGAFSSVSFDEREIWWTGALGSRKRFAWADITNVEVGKNRNRPDSGDVVRVTHREHGDSKLPAVIGMPGAWRDPDFETKAAHVIATWRAATAMPEPAA</sequence>
<gene>
    <name evidence="2" type="ORF">GCM10010502_53590</name>
</gene>
<feature type="transmembrane region" description="Helical" evidence="1">
    <location>
        <begin position="30"/>
        <end position="46"/>
    </location>
</feature>
<dbReference type="EMBL" id="BMUB01000015">
    <property type="protein sequence ID" value="GGU93446.1"/>
    <property type="molecule type" value="Genomic_DNA"/>
</dbReference>
<keyword evidence="1" id="KW-0812">Transmembrane</keyword>
<dbReference type="AlphaFoldDB" id="A0A8H9HYA0"/>
<proteinExistence type="predicted"/>
<evidence type="ECO:0000313" key="2">
    <source>
        <dbReference type="EMBL" id="GGU93446.1"/>
    </source>
</evidence>
<name>A0A8H9HYA0_KITAU</name>
<keyword evidence="1" id="KW-0472">Membrane</keyword>
<reference evidence="2" key="2">
    <citation type="submission" date="2020-09" db="EMBL/GenBank/DDBJ databases">
        <authorList>
            <person name="Sun Q."/>
            <person name="Ohkuma M."/>
        </authorList>
    </citation>
    <scope>NUCLEOTIDE SEQUENCE</scope>
    <source>
        <strain evidence="2">JCM 4434</strain>
    </source>
</reference>
<feature type="transmembrane region" description="Helical" evidence="1">
    <location>
        <begin position="58"/>
        <end position="79"/>
    </location>
</feature>